<dbReference type="PANTHER" id="PTHR12154:SF4">
    <property type="entry name" value="UDP-N-ACETYLGLUCOSAMINE TRANSFERASE SUBUNIT ALG14 HOMOLOG"/>
    <property type="match status" value="1"/>
</dbReference>
<keyword evidence="7 8" id="KW-0472">Membrane</keyword>
<keyword evidence="4 8" id="KW-0812">Transmembrane</keyword>
<reference evidence="9 10" key="1">
    <citation type="submission" date="2016-11" db="EMBL/GenBank/DDBJ databases">
        <title>The macronuclear genome of Stentor coeruleus: a giant cell with tiny introns.</title>
        <authorList>
            <person name="Slabodnick M."/>
            <person name="Ruby J.G."/>
            <person name="Reiff S.B."/>
            <person name="Swart E.C."/>
            <person name="Gosai S."/>
            <person name="Prabakaran S."/>
            <person name="Witkowska E."/>
            <person name="Larue G.E."/>
            <person name="Fisher S."/>
            <person name="Freeman R.M."/>
            <person name="Gunawardena J."/>
            <person name="Chu W."/>
            <person name="Stover N.A."/>
            <person name="Gregory B.D."/>
            <person name="Nowacki M."/>
            <person name="Derisi J."/>
            <person name="Roy S.W."/>
            <person name="Marshall W.F."/>
            <person name="Sood P."/>
        </authorList>
    </citation>
    <scope>NUCLEOTIDE SEQUENCE [LARGE SCALE GENOMIC DNA]</scope>
    <source>
        <strain evidence="9">WM001</strain>
    </source>
</reference>
<organism evidence="9 10">
    <name type="scientific">Stentor coeruleus</name>
    <dbReference type="NCBI Taxonomy" id="5963"/>
    <lineage>
        <taxon>Eukaryota</taxon>
        <taxon>Sar</taxon>
        <taxon>Alveolata</taxon>
        <taxon>Ciliophora</taxon>
        <taxon>Postciliodesmatophora</taxon>
        <taxon>Heterotrichea</taxon>
        <taxon>Heterotrichida</taxon>
        <taxon>Stentoridae</taxon>
        <taxon>Stentor</taxon>
    </lineage>
</organism>
<comment type="subcellular location">
    <subcellularLocation>
        <location evidence="1">Endoplasmic reticulum membrane</location>
        <topology evidence="1">Single-pass membrane protein</topology>
    </subcellularLocation>
</comment>
<protein>
    <recommendedName>
        <fullName evidence="3">UDP-N-acetylglucosamine transferase subunit ALG14</fullName>
    </recommendedName>
</protein>
<keyword evidence="10" id="KW-1185">Reference proteome</keyword>
<keyword evidence="5" id="KW-0256">Endoplasmic reticulum</keyword>
<evidence type="ECO:0000256" key="6">
    <source>
        <dbReference type="ARBA" id="ARBA00022989"/>
    </source>
</evidence>
<dbReference type="Proteomes" id="UP000187209">
    <property type="component" value="Unassembled WGS sequence"/>
</dbReference>
<dbReference type="GO" id="GO:0006488">
    <property type="term" value="P:dolichol-linked oligosaccharide biosynthetic process"/>
    <property type="evidence" value="ECO:0007669"/>
    <property type="project" value="InterPro"/>
</dbReference>
<dbReference type="InterPro" id="IPR013969">
    <property type="entry name" value="Oligosacch_biosynth_Alg14"/>
</dbReference>
<dbReference type="GO" id="GO:0043541">
    <property type="term" value="C:UDP-N-acetylglucosamine transferase complex"/>
    <property type="evidence" value="ECO:0007669"/>
    <property type="project" value="TreeGrafter"/>
</dbReference>
<feature type="transmembrane region" description="Helical" evidence="8">
    <location>
        <begin position="5"/>
        <end position="21"/>
    </location>
</feature>
<evidence type="ECO:0000256" key="7">
    <source>
        <dbReference type="ARBA" id="ARBA00023136"/>
    </source>
</evidence>
<evidence type="ECO:0000313" key="10">
    <source>
        <dbReference type="Proteomes" id="UP000187209"/>
    </source>
</evidence>
<dbReference type="GO" id="GO:0004577">
    <property type="term" value="F:N-acetylglucosaminyldiphosphodolichol N-acetylglucosaminyltransferase activity"/>
    <property type="evidence" value="ECO:0007669"/>
    <property type="project" value="TreeGrafter"/>
</dbReference>
<gene>
    <name evidence="9" type="ORF">SteCoe_9985</name>
</gene>
<comment type="similarity">
    <text evidence="2">Belongs to the ALG14 family.</text>
</comment>
<evidence type="ECO:0000256" key="1">
    <source>
        <dbReference type="ARBA" id="ARBA00004389"/>
    </source>
</evidence>
<feature type="transmembrane region" description="Helical" evidence="8">
    <location>
        <begin position="89"/>
        <end position="108"/>
    </location>
</feature>
<comment type="caution">
    <text evidence="9">The sequence shown here is derived from an EMBL/GenBank/DDBJ whole genome shotgun (WGS) entry which is preliminary data.</text>
</comment>
<evidence type="ECO:0000256" key="3">
    <source>
        <dbReference type="ARBA" id="ARBA00017467"/>
    </source>
</evidence>
<proteinExistence type="inferred from homology"/>
<evidence type="ECO:0000313" key="9">
    <source>
        <dbReference type="EMBL" id="OMJ88166.1"/>
    </source>
</evidence>
<evidence type="ECO:0000256" key="2">
    <source>
        <dbReference type="ARBA" id="ARBA00009731"/>
    </source>
</evidence>
<dbReference type="NCBIfam" id="NF041549">
    <property type="entry name" value="PssD"/>
    <property type="match status" value="1"/>
</dbReference>
<dbReference type="Pfam" id="PF08660">
    <property type="entry name" value="Alg14"/>
    <property type="match status" value="1"/>
</dbReference>
<name>A0A1R2CGV2_9CILI</name>
<dbReference type="OrthoDB" id="5978656at2759"/>
<dbReference type="EMBL" id="MPUH01000158">
    <property type="protein sequence ID" value="OMJ88166.1"/>
    <property type="molecule type" value="Genomic_DNA"/>
</dbReference>
<evidence type="ECO:0000256" key="4">
    <source>
        <dbReference type="ARBA" id="ARBA00022692"/>
    </source>
</evidence>
<evidence type="ECO:0000256" key="5">
    <source>
        <dbReference type="ARBA" id="ARBA00022824"/>
    </source>
</evidence>
<dbReference type="Gene3D" id="3.40.50.2000">
    <property type="entry name" value="Glycogen Phosphorylase B"/>
    <property type="match status" value="1"/>
</dbReference>
<keyword evidence="6 8" id="KW-1133">Transmembrane helix</keyword>
<accession>A0A1R2CGV2</accession>
<dbReference type="AlphaFoldDB" id="A0A1R2CGV2"/>
<evidence type="ECO:0000256" key="8">
    <source>
        <dbReference type="SAM" id="Phobius"/>
    </source>
</evidence>
<dbReference type="PANTHER" id="PTHR12154">
    <property type="entry name" value="GLYCOSYL TRANSFERASE-RELATED"/>
    <property type="match status" value="1"/>
</dbReference>
<sequence length="190" mass="21905">MDFWLWVCTSVVIWYSFWYIMRPKPGKTLMLILGSGGHTTEILRLIESWDGPIIGVHASNDQLSRTRFLCQYTGTTFDVFRSRNVGQSYFTSIFTTIYSFLPAFWIVFRTNPDLIITNGPGTALPICYSAFANKILTLHDVKIVFVESICRTKTISLAGKLIYPITNEFYVQWEELREKYPKAKYLGLLA</sequence>